<protein>
    <submittedName>
        <fullName evidence="1">Uncharacterized protein</fullName>
    </submittedName>
</protein>
<accession>A0A5M3Z671</accession>
<dbReference type="VEuPathDB" id="FungiDB:ATEG_06509"/>
<dbReference type="EMBL" id="BLJY01000008">
    <property type="protein sequence ID" value="GFF18316.1"/>
    <property type="molecule type" value="Genomic_DNA"/>
</dbReference>
<dbReference type="Proteomes" id="UP000452235">
    <property type="component" value="Unassembled WGS sequence"/>
</dbReference>
<keyword evidence="2" id="KW-1185">Reference proteome</keyword>
<name>A0A5M3Z671_ASPTE</name>
<gene>
    <name evidence="1" type="ORF">ATEIFO6365_0008026000</name>
</gene>
<evidence type="ECO:0000313" key="2">
    <source>
        <dbReference type="Proteomes" id="UP000452235"/>
    </source>
</evidence>
<proteinExistence type="predicted"/>
<dbReference type="OrthoDB" id="4226302at2759"/>
<comment type="caution">
    <text evidence="1">The sequence shown here is derived from an EMBL/GenBank/DDBJ whole genome shotgun (WGS) entry which is preliminary data.</text>
</comment>
<evidence type="ECO:0000313" key="1">
    <source>
        <dbReference type="EMBL" id="GFF18316.1"/>
    </source>
</evidence>
<reference evidence="1 2" key="1">
    <citation type="submission" date="2020-01" db="EMBL/GenBank/DDBJ databases">
        <title>Aspergillus terreus IFO 6365 whole genome shotgun sequence.</title>
        <authorList>
            <person name="Kanamasa S."/>
            <person name="Takahashi H."/>
        </authorList>
    </citation>
    <scope>NUCLEOTIDE SEQUENCE [LARGE SCALE GENOMIC DNA]</scope>
    <source>
        <strain evidence="1 2">IFO 6365</strain>
    </source>
</reference>
<dbReference type="AlphaFoldDB" id="A0A5M3Z671"/>
<organism evidence="1 2">
    <name type="scientific">Aspergillus terreus</name>
    <dbReference type="NCBI Taxonomy" id="33178"/>
    <lineage>
        <taxon>Eukaryota</taxon>
        <taxon>Fungi</taxon>
        <taxon>Dikarya</taxon>
        <taxon>Ascomycota</taxon>
        <taxon>Pezizomycotina</taxon>
        <taxon>Eurotiomycetes</taxon>
        <taxon>Eurotiomycetidae</taxon>
        <taxon>Eurotiales</taxon>
        <taxon>Aspergillaceae</taxon>
        <taxon>Aspergillus</taxon>
        <taxon>Aspergillus subgen. Circumdati</taxon>
    </lineage>
</organism>
<sequence>MDSHSQDQSDALAEALSCTTCTLTDLTRATYLKHLQNGLYNPLHDPPFTITNNPEALPLSSSLGPLDDDVAPDTIPPTGTTPHTPASYSSLMTPSQLTRYHAQVASYVSHDPAHGVDFARYRVDYHIHLHYLRRRGMLSLCRNAEDLHEFREWKWRLAAEDPVEPRCPRPRRWGWPGDAGLFMLYQMSLWRRGWAARRECLEQARVKWALIVEEYRRRRWIEAWREMWAV</sequence>